<evidence type="ECO:0000256" key="2">
    <source>
        <dbReference type="ARBA" id="ARBA00022448"/>
    </source>
</evidence>
<dbReference type="AlphaFoldDB" id="A0A0M0LIJ1"/>
<keyword evidence="12" id="KW-1185">Reference proteome</keyword>
<feature type="domain" description="Na+/H+ antiporter NhaC-like C-terminal" evidence="10">
    <location>
        <begin position="157"/>
        <end position="451"/>
    </location>
</feature>
<dbReference type="GO" id="GO:0015297">
    <property type="term" value="F:antiporter activity"/>
    <property type="evidence" value="ECO:0007669"/>
    <property type="project" value="UniProtKB-KW"/>
</dbReference>
<dbReference type="GO" id="GO:0005886">
    <property type="term" value="C:plasma membrane"/>
    <property type="evidence" value="ECO:0007669"/>
    <property type="project" value="UniProtKB-SubCell"/>
</dbReference>
<dbReference type="PANTHER" id="PTHR33451:SF6">
    <property type="entry name" value="NA(+)_H(+) ANTIPORTER NHAC"/>
    <property type="match status" value="1"/>
</dbReference>
<feature type="transmembrane region" description="Helical" evidence="9">
    <location>
        <begin position="72"/>
        <end position="94"/>
    </location>
</feature>
<feature type="transmembrane region" description="Helical" evidence="9">
    <location>
        <begin position="349"/>
        <end position="366"/>
    </location>
</feature>
<keyword evidence="4" id="KW-1003">Cell membrane</keyword>
<dbReference type="NCBIfam" id="TIGR00931">
    <property type="entry name" value="antiport_nhaC"/>
    <property type="match status" value="1"/>
</dbReference>
<feature type="transmembrane region" description="Helical" evidence="9">
    <location>
        <begin position="33"/>
        <end position="52"/>
    </location>
</feature>
<dbReference type="InterPro" id="IPR052180">
    <property type="entry name" value="NhaC_Na-H+_Antiporter"/>
</dbReference>
<comment type="subcellular location">
    <subcellularLocation>
        <location evidence="1">Cell membrane</location>
        <topology evidence="1">Multi-pass membrane protein</topology>
    </subcellularLocation>
</comment>
<keyword evidence="7 9" id="KW-0472">Membrane</keyword>
<dbReference type="PANTHER" id="PTHR33451">
    <property type="entry name" value="MALATE-2H(+)/NA(+)-LACTATE ANTIPORTER"/>
    <property type="match status" value="1"/>
</dbReference>
<keyword evidence="6 9" id="KW-1133">Transmembrane helix</keyword>
<reference evidence="12" key="1">
    <citation type="submission" date="2015-08" db="EMBL/GenBank/DDBJ databases">
        <title>Fjat-14210 dsm16467.</title>
        <authorList>
            <person name="Liu B."/>
            <person name="Wang J."/>
            <person name="Zhu Y."/>
            <person name="Liu G."/>
            <person name="Chen Q."/>
            <person name="Chen Z."/>
            <person name="Lan J."/>
            <person name="Che J."/>
            <person name="Ge C."/>
            <person name="Shi H."/>
            <person name="Pan Z."/>
            <person name="Liu X."/>
        </authorList>
    </citation>
    <scope>NUCLEOTIDE SEQUENCE [LARGE SCALE GENOMIC DNA]</scope>
    <source>
        <strain evidence="12">DSM 16467</strain>
    </source>
</reference>
<dbReference type="EMBL" id="LILC01000002">
    <property type="protein sequence ID" value="KOO50503.1"/>
    <property type="molecule type" value="Genomic_DNA"/>
</dbReference>
<protein>
    <submittedName>
        <fullName evidence="11">Sodium:proton antiporter</fullName>
    </submittedName>
</protein>
<dbReference type="InterPro" id="IPR018461">
    <property type="entry name" value="Na/H_Antiport_NhaC-like_C"/>
</dbReference>
<dbReference type="STRING" id="284581.AMD01_01765"/>
<evidence type="ECO:0000256" key="4">
    <source>
        <dbReference type="ARBA" id="ARBA00022475"/>
    </source>
</evidence>
<dbReference type="PATRIC" id="fig|284581.3.peg.612"/>
<feature type="transmembrane region" description="Helical" evidence="9">
    <location>
        <begin position="310"/>
        <end position="328"/>
    </location>
</feature>
<evidence type="ECO:0000256" key="7">
    <source>
        <dbReference type="ARBA" id="ARBA00023136"/>
    </source>
</evidence>
<feature type="transmembrane region" description="Helical" evidence="9">
    <location>
        <begin position="106"/>
        <end position="126"/>
    </location>
</feature>
<keyword evidence="5 9" id="KW-0812">Transmembrane</keyword>
<feature type="transmembrane region" description="Helical" evidence="9">
    <location>
        <begin position="6"/>
        <end position="26"/>
    </location>
</feature>
<evidence type="ECO:0000313" key="11">
    <source>
        <dbReference type="EMBL" id="KOO50503.1"/>
    </source>
</evidence>
<comment type="similarity">
    <text evidence="8">Belongs to the NhaC Na(+)/H(+) (TC 2.A.35) antiporter family.</text>
</comment>
<dbReference type="OrthoDB" id="9762978at2"/>
<organism evidence="11 12">
    <name type="scientific">Priestia koreensis</name>
    <dbReference type="NCBI Taxonomy" id="284581"/>
    <lineage>
        <taxon>Bacteria</taxon>
        <taxon>Bacillati</taxon>
        <taxon>Bacillota</taxon>
        <taxon>Bacilli</taxon>
        <taxon>Bacillales</taxon>
        <taxon>Bacillaceae</taxon>
        <taxon>Priestia</taxon>
    </lineage>
</organism>
<feature type="transmembrane region" description="Helical" evidence="9">
    <location>
        <begin position="429"/>
        <end position="451"/>
    </location>
</feature>
<feature type="transmembrane region" description="Helical" evidence="9">
    <location>
        <begin position="132"/>
        <end position="155"/>
    </location>
</feature>
<evidence type="ECO:0000256" key="9">
    <source>
        <dbReference type="SAM" id="Phobius"/>
    </source>
</evidence>
<name>A0A0M0LIJ1_9BACI</name>
<keyword evidence="2" id="KW-0813">Transport</keyword>
<feature type="transmembrane region" description="Helical" evidence="9">
    <location>
        <begin position="255"/>
        <end position="273"/>
    </location>
</feature>
<evidence type="ECO:0000313" key="12">
    <source>
        <dbReference type="Proteomes" id="UP000037558"/>
    </source>
</evidence>
<evidence type="ECO:0000256" key="8">
    <source>
        <dbReference type="ARBA" id="ARBA00038435"/>
    </source>
</evidence>
<dbReference type="RefSeq" id="WP_053399663.1">
    <property type="nucleotide sequence ID" value="NZ_LILC01000002.1"/>
</dbReference>
<dbReference type="Pfam" id="PF03553">
    <property type="entry name" value="Na_H_antiporter"/>
    <property type="match status" value="1"/>
</dbReference>
<proteinExistence type="inferred from homology"/>
<feature type="transmembrane region" description="Helical" evidence="9">
    <location>
        <begin position="191"/>
        <end position="211"/>
    </location>
</feature>
<evidence type="ECO:0000256" key="5">
    <source>
        <dbReference type="ARBA" id="ARBA00022692"/>
    </source>
</evidence>
<evidence type="ECO:0000256" key="1">
    <source>
        <dbReference type="ARBA" id="ARBA00004651"/>
    </source>
</evidence>
<comment type="caution">
    <text evidence="11">The sequence shown here is derived from an EMBL/GenBank/DDBJ whole genome shotgun (WGS) entry which is preliminary data.</text>
</comment>
<evidence type="ECO:0000256" key="3">
    <source>
        <dbReference type="ARBA" id="ARBA00022449"/>
    </source>
</evidence>
<sequence>MKKQPSFIQALTVIILILALIFIGLFEFKVEPHIPLIISLVFLGCLGKLWKYKWKDIEEGIVKGITLGIKPILILALVGLLISAWMSSGTIPMILSLGLDWISPKYFLISALVITVLVSTFTGSTFTTVSTVGVALMGIATAVGISPALTAGAVVSGAAFGDKMSPLSDTTNFSSGILDVKLFDHVRHMMWTTVPSLLLTAIIFIVVGFQSDYSHINLNELKHLKDVLGDQFTLSWITLISPLIVIVLSARRAEVVPTLIAGIASAFITALLIQHQFSVSDLLTFLQSGVKIDSGNSIVDGIVNKGGLQSMMWTISLVLTALSLGGVMKELGIVQALLNGLTKMIRRTGDVTLTTVLACIGVNVITGEQYLSILLPGQTFRPLYDKWGLDRKNLSRTLEDAGTLVNPLIPWGVSGAFISQALNVDVVSYLPFAFFLIFCPVFAVIWGYTGIGIAKVAPKKDVAA</sequence>
<keyword evidence="3" id="KW-0050">Antiport</keyword>
<accession>A0A0M0LIJ1</accession>
<gene>
    <name evidence="11" type="ORF">AMD01_01765</name>
</gene>
<evidence type="ECO:0000256" key="6">
    <source>
        <dbReference type="ARBA" id="ARBA00022989"/>
    </source>
</evidence>
<evidence type="ECO:0000259" key="10">
    <source>
        <dbReference type="Pfam" id="PF03553"/>
    </source>
</evidence>
<dbReference type="InterPro" id="IPR004770">
    <property type="entry name" value="Na/H_antiport_NhaC"/>
</dbReference>
<dbReference type="Proteomes" id="UP000037558">
    <property type="component" value="Unassembled WGS sequence"/>
</dbReference>